<dbReference type="GO" id="GO:0016491">
    <property type="term" value="F:oxidoreductase activity"/>
    <property type="evidence" value="ECO:0007669"/>
    <property type="project" value="InterPro"/>
</dbReference>
<dbReference type="InterPro" id="IPR012349">
    <property type="entry name" value="Split_barrel_FMN-bd"/>
</dbReference>
<keyword evidence="4" id="KW-1185">Reference proteome</keyword>
<dbReference type="PANTHER" id="PTHR39428:SF3">
    <property type="entry name" value="DEAZAFLAVIN-DEPENDENT NITROREDUCTASE"/>
    <property type="match status" value="1"/>
</dbReference>
<dbReference type="EMBL" id="LN890655">
    <property type="protein sequence ID" value="CUS04453.2"/>
    <property type="molecule type" value="Genomic_DNA"/>
</dbReference>
<dbReference type="Proteomes" id="UP000215027">
    <property type="component" value="Chromosome I"/>
</dbReference>
<sequence length="166" mass="17525">MALTSPNPVQRTVRRIIATRPVTWLLARTIHRIDAAVFRATGGRTTAGALLTGLPLITLTTTGAKSGRPRTVTLVGIPDGGRLIVIASNWGQAGHPAWYYNMKANPEVTVAGGRDGPAGRLYVARELVGAERAAAWARAVALYPGYQGYAARAGREIPVMALEVAG</sequence>
<dbReference type="AlphaFoldDB" id="A0A170PHR0"/>
<organism evidence="3 4">
    <name type="scientific">Candidatus Promineifilum breve</name>
    <dbReference type="NCBI Taxonomy" id="1806508"/>
    <lineage>
        <taxon>Bacteria</taxon>
        <taxon>Bacillati</taxon>
        <taxon>Chloroflexota</taxon>
        <taxon>Ardenticatenia</taxon>
        <taxon>Candidatus Promineifilales</taxon>
        <taxon>Candidatus Promineifilaceae</taxon>
        <taxon>Candidatus Promineifilum</taxon>
    </lineage>
</organism>
<dbReference type="OrthoDB" id="162096at2"/>
<name>A0A170PHR0_9CHLR</name>
<gene>
    <name evidence="3" type="ORF">CFX0092_A2575</name>
</gene>
<dbReference type="Gene3D" id="2.30.110.10">
    <property type="entry name" value="Electron Transport, Fmn-binding Protein, Chain A"/>
    <property type="match status" value="1"/>
</dbReference>
<dbReference type="GO" id="GO:0070967">
    <property type="term" value="F:coenzyme F420 binding"/>
    <property type="evidence" value="ECO:0007669"/>
    <property type="project" value="TreeGrafter"/>
</dbReference>
<comment type="catalytic activity">
    <reaction evidence="2">
        <text>oxidized coenzyme F420-(gamma-L-Glu)(n) + a quinol + H(+) = reduced coenzyme F420-(gamma-L-Glu)(n) + a quinone</text>
        <dbReference type="Rhea" id="RHEA:39663"/>
        <dbReference type="Rhea" id="RHEA-COMP:12939"/>
        <dbReference type="Rhea" id="RHEA-COMP:14378"/>
        <dbReference type="ChEBI" id="CHEBI:15378"/>
        <dbReference type="ChEBI" id="CHEBI:24646"/>
        <dbReference type="ChEBI" id="CHEBI:132124"/>
        <dbReference type="ChEBI" id="CHEBI:133980"/>
        <dbReference type="ChEBI" id="CHEBI:139511"/>
    </reaction>
</comment>
<evidence type="ECO:0000256" key="1">
    <source>
        <dbReference type="ARBA" id="ARBA00008710"/>
    </source>
</evidence>
<protein>
    <submittedName>
        <fullName evidence="3">Uncharacterized protein</fullName>
    </submittedName>
</protein>
<dbReference type="NCBIfam" id="TIGR00026">
    <property type="entry name" value="hi_GC_TIGR00026"/>
    <property type="match status" value="1"/>
</dbReference>
<evidence type="ECO:0000313" key="3">
    <source>
        <dbReference type="EMBL" id="CUS04453.2"/>
    </source>
</evidence>
<dbReference type="SUPFAM" id="SSF50475">
    <property type="entry name" value="FMN-binding split barrel"/>
    <property type="match status" value="1"/>
</dbReference>
<evidence type="ECO:0000256" key="2">
    <source>
        <dbReference type="ARBA" id="ARBA00049106"/>
    </source>
</evidence>
<reference evidence="3" key="1">
    <citation type="submission" date="2016-01" db="EMBL/GenBank/DDBJ databases">
        <authorList>
            <person name="Mcilroy J.S."/>
            <person name="Karst M S."/>
            <person name="Albertsen M."/>
        </authorList>
    </citation>
    <scope>NUCLEOTIDE SEQUENCE</scope>
    <source>
        <strain evidence="3">Cfx-K</strain>
    </source>
</reference>
<dbReference type="KEGG" id="pbf:CFX0092_A2575"/>
<dbReference type="GO" id="GO:0005886">
    <property type="term" value="C:plasma membrane"/>
    <property type="evidence" value="ECO:0007669"/>
    <property type="project" value="TreeGrafter"/>
</dbReference>
<comment type="similarity">
    <text evidence="1">Belongs to the F420H(2)-dependent quinone reductase family.</text>
</comment>
<dbReference type="PANTHER" id="PTHR39428">
    <property type="entry name" value="F420H(2)-DEPENDENT QUINONE REDUCTASE RV1261C"/>
    <property type="match status" value="1"/>
</dbReference>
<accession>A0A170PHR0</accession>
<dbReference type="InterPro" id="IPR004378">
    <property type="entry name" value="F420H2_quin_Rdtase"/>
</dbReference>
<dbReference type="Pfam" id="PF04075">
    <property type="entry name" value="F420H2_quin_red"/>
    <property type="match status" value="1"/>
</dbReference>
<evidence type="ECO:0000313" key="4">
    <source>
        <dbReference type="Proteomes" id="UP000215027"/>
    </source>
</evidence>
<proteinExistence type="inferred from homology"/>